<gene>
    <name evidence="1" type="ORF">CQ405_08265</name>
</gene>
<evidence type="ECO:0000313" key="1">
    <source>
        <dbReference type="EMBL" id="PSM51374.1"/>
    </source>
</evidence>
<dbReference type="Proteomes" id="UP000240535">
    <property type="component" value="Unassembled WGS sequence"/>
</dbReference>
<dbReference type="Pfam" id="PF06995">
    <property type="entry name" value="Phage_P2_GpU"/>
    <property type="match status" value="1"/>
</dbReference>
<proteinExistence type="predicted"/>
<dbReference type="InterPro" id="IPR009734">
    <property type="entry name" value="Myoviridae_GpU"/>
</dbReference>
<evidence type="ECO:0000313" key="2">
    <source>
        <dbReference type="Proteomes" id="UP000240535"/>
    </source>
</evidence>
<accession>A0A2P8QYP9</accession>
<keyword evidence="2" id="KW-1185">Reference proteome</keyword>
<dbReference type="EMBL" id="PDHH01000008">
    <property type="protein sequence ID" value="PSM51374.1"/>
    <property type="molecule type" value="Genomic_DNA"/>
</dbReference>
<dbReference type="AlphaFoldDB" id="A0A2P8QYP9"/>
<name>A0A2P8QYP9_9BACT</name>
<protein>
    <submittedName>
        <fullName evidence="1">Oxidoreductase</fullName>
    </submittedName>
</protein>
<dbReference type="RefSeq" id="WP_106872587.1">
    <property type="nucleotide sequence ID" value="NZ_CP053841.1"/>
</dbReference>
<dbReference type="OrthoDB" id="5330634at2"/>
<reference evidence="2" key="1">
    <citation type="submission" date="2017-10" db="EMBL/GenBank/DDBJ databases">
        <title>Campylobacter species from seals.</title>
        <authorList>
            <person name="Gilbert M.J."/>
            <person name="Zomer A.L."/>
            <person name="Timmerman A.J."/>
            <person name="Duim B."/>
            <person name="Wagenaar J.A."/>
        </authorList>
    </citation>
    <scope>NUCLEOTIDE SEQUENCE [LARGE SCALE GENOMIC DNA]</scope>
    <source>
        <strain evidence="2">17S00004-5</strain>
    </source>
</reference>
<organism evidence="1 2">
    <name type="scientific">Campylobacter blaseri</name>
    <dbReference type="NCBI Taxonomy" id="2042961"/>
    <lineage>
        <taxon>Bacteria</taxon>
        <taxon>Pseudomonadati</taxon>
        <taxon>Campylobacterota</taxon>
        <taxon>Epsilonproteobacteria</taxon>
        <taxon>Campylobacterales</taxon>
        <taxon>Campylobacteraceae</taxon>
        <taxon>Campylobacter</taxon>
    </lineage>
</organism>
<comment type="caution">
    <text evidence="1">The sequence shown here is derived from an EMBL/GenBank/DDBJ whole genome shotgun (WGS) entry which is preliminary data.</text>
</comment>
<sequence>MVLVLGGYEFSWQMINNMGLESEFGLSENERVANYPSLFRANLGKQNITLNCKTLPFAKHGNSALKPLYDLASLGLSYPLVSGNGEYFGRFVIEKISENRAIFTKDGHFFTQTFNLTLKRDYDI</sequence>